<organism evidence="6 7">
    <name type="scientific">Bifidobacterium stellenboschense</name>
    <dbReference type="NCBI Taxonomy" id="762211"/>
    <lineage>
        <taxon>Bacteria</taxon>
        <taxon>Bacillati</taxon>
        <taxon>Actinomycetota</taxon>
        <taxon>Actinomycetes</taxon>
        <taxon>Bifidobacteriales</taxon>
        <taxon>Bifidobacteriaceae</taxon>
        <taxon>Bifidobacterium</taxon>
    </lineage>
</organism>
<keyword evidence="3" id="KW-0238">DNA-binding</keyword>
<protein>
    <submittedName>
        <fullName evidence="6">LysR family transcriptional regulator</fullName>
    </submittedName>
</protein>
<sequence>MYDRRLDAIVAAAETGSFAKAGRLLHISTPAVAKQVNTFETEYGLTLFIRSHGGVTPTPAGAELVEGARDLIRRSDEIIRRARRRASPDTVPVRLGISMLRPGRRILDLWQHDAGRTAGIRLELVSLPDGSTSITDIIARLGGTIDVIATAFAPDHWTGVCGTLALSYEPLCLAVPRGHALARRARVTLDDLAGTRIRMLPRGNGTDDVARDLFERAGGIELADIDHYDLDVFNECARTGDLLISKPMWADVHPQLVNVAVDWPEPVGMQYGLLYPTDPTPTVAAFVDRIAELADVERNASARETTEAGDAR</sequence>
<dbReference type="OrthoDB" id="3181812at2"/>
<keyword evidence="2" id="KW-0805">Transcription regulation</keyword>
<dbReference type="Pfam" id="PF00126">
    <property type="entry name" value="HTH_1"/>
    <property type="match status" value="1"/>
</dbReference>
<evidence type="ECO:0000256" key="2">
    <source>
        <dbReference type="ARBA" id="ARBA00023015"/>
    </source>
</evidence>
<accession>A0A087DPV9</accession>
<dbReference type="InterPro" id="IPR036390">
    <property type="entry name" value="WH_DNA-bd_sf"/>
</dbReference>
<evidence type="ECO:0000256" key="4">
    <source>
        <dbReference type="ARBA" id="ARBA00023163"/>
    </source>
</evidence>
<gene>
    <name evidence="6" type="ORF">BSTEL_0280</name>
</gene>
<keyword evidence="7" id="KW-1185">Reference proteome</keyword>
<keyword evidence="4" id="KW-0804">Transcription</keyword>
<name>A0A087DPV9_9BIFI</name>
<dbReference type="SUPFAM" id="SSF46785">
    <property type="entry name" value="Winged helix' DNA-binding domain"/>
    <property type="match status" value="1"/>
</dbReference>
<dbReference type="GO" id="GO:0032993">
    <property type="term" value="C:protein-DNA complex"/>
    <property type="evidence" value="ECO:0007669"/>
    <property type="project" value="TreeGrafter"/>
</dbReference>
<dbReference type="GO" id="GO:0003677">
    <property type="term" value="F:DNA binding"/>
    <property type="evidence" value="ECO:0007669"/>
    <property type="project" value="UniProtKB-KW"/>
</dbReference>
<evidence type="ECO:0000313" key="7">
    <source>
        <dbReference type="Proteomes" id="UP000029004"/>
    </source>
</evidence>
<evidence type="ECO:0000256" key="1">
    <source>
        <dbReference type="ARBA" id="ARBA00009437"/>
    </source>
</evidence>
<dbReference type="PANTHER" id="PTHR30346:SF0">
    <property type="entry name" value="HCA OPERON TRANSCRIPTIONAL ACTIVATOR HCAR"/>
    <property type="match status" value="1"/>
</dbReference>
<dbReference type="PROSITE" id="PS50931">
    <property type="entry name" value="HTH_LYSR"/>
    <property type="match status" value="1"/>
</dbReference>
<dbReference type="EMBL" id="JGZP01000012">
    <property type="protein sequence ID" value="KFI97559.1"/>
    <property type="molecule type" value="Genomic_DNA"/>
</dbReference>
<dbReference type="InterPro" id="IPR000847">
    <property type="entry name" value="LysR_HTH_N"/>
</dbReference>
<dbReference type="eggNOG" id="COG0583">
    <property type="taxonomic scope" value="Bacteria"/>
</dbReference>
<dbReference type="GO" id="GO:0003700">
    <property type="term" value="F:DNA-binding transcription factor activity"/>
    <property type="evidence" value="ECO:0007669"/>
    <property type="project" value="InterPro"/>
</dbReference>
<dbReference type="Gene3D" id="1.10.10.10">
    <property type="entry name" value="Winged helix-like DNA-binding domain superfamily/Winged helix DNA-binding domain"/>
    <property type="match status" value="1"/>
</dbReference>
<dbReference type="AlphaFoldDB" id="A0A087DPV9"/>
<comment type="similarity">
    <text evidence="1">Belongs to the LysR transcriptional regulatory family.</text>
</comment>
<dbReference type="CDD" id="cd05466">
    <property type="entry name" value="PBP2_LTTR_substrate"/>
    <property type="match status" value="1"/>
</dbReference>
<dbReference type="InterPro" id="IPR005119">
    <property type="entry name" value="LysR_subst-bd"/>
</dbReference>
<dbReference type="Proteomes" id="UP000029004">
    <property type="component" value="Unassembled WGS sequence"/>
</dbReference>
<comment type="caution">
    <text evidence="6">The sequence shown here is derived from an EMBL/GenBank/DDBJ whole genome shotgun (WGS) entry which is preliminary data.</text>
</comment>
<dbReference type="STRING" id="762211.BSTEL_0280"/>
<proteinExistence type="inferred from homology"/>
<evidence type="ECO:0000256" key="3">
    <source>
        <dbReference type="ARBA" id="ARBA00023125"/>
    </source>
</evidence>
<dbReference type="RefSeq" id="WP_051922896.1">
    <property type="nucleotide sequence ID" value="NZ_JGZP01000012.1"/>
</dbReference>
<dbReference type="InterPro" id="IPR036388">
    <property type="entry name" value="WH-like_DNA-bd_sf"/>
</dbReference>
<reference evidence="6 7" key="1">
    <citation type="submission" date="2014-03" db="EMBL/GenBank/DDBJ databases">
        <title>Genomics of Bifidobacteria.</title>
        <authorList>
            <person name="Ventura M."/>
            <person name="Milani C."/>
            <person name="Lugli G.A."/>
        </authorList>
    </citation>
    <scope>NUCLEOTIDE SEQUENCE [LARGE SCALE GENOMIC DNA]</scope>
    <source>
        <strain evidence="6 7">DSM 23968</strain>
    </source>
</reference>
<dbReference type="PANTHER" id="PTHR30346">
    <property type="entry name" value="TRANSCRIPTIONAL DUAL REGULATOR HCAR-RELATED"/>
    <property type="match status" value="1"/>
</dbReference>
<evidence type="ECO:0000259" key="5">
    <source>
        <dbReference type="PROSITE" id="PS50931"/>
    </source>
</evidence>
<feature type="domain" description="HTH lysR-type" evidence="5">
    <location>
        <begin position="1"/>
        <end position="58"/>
    </location>
</feature>
<dbReference type="SUPFAM" id="SSF53850">
    <property type="entry name" value="Periplasmic binding protein-like II"/>
    <property type="match status" value="1"/>
</dbReference>
<dbReference type="Pfam" id="PF03466">
    <property type="entry name" value="LysR_substrate"/>
    <property type="match status" value="1"/>
</dbReference>
<dbReference type="Gene3D" id="3.40.190.290">
    <property type="match status" value="1"/>
</dbReference>
<evidence type="ECO:0000313" key="6">
    <source>
        <dbReference type="EMBL" id="KFI97559.1"/>
    </source>
</evidence>